<keyword evidence="8" id="KW-0967">Endosome</keyword>
<keyword evidence="4 8" id="KW-0812">Transmembrane</keyword>
<evidence type="ECO:0000256" key="3">
    <source>
        <dbReference type="ARBA" id="ARBA00011276"/>
    </source>
</evidence>
<evidence type="ECO:0000256" key="6">
    <source>
        <dbReference type="ARBA" id="ARBA00022989"/>
    </source>
</evidence>
<dbReference type="PANTHER" id="PTHR21181">
    <property type="match status" value="1"/>
</dbReference>
<accession>A0A915ISV4</accession>
<feature type="transmembrane region" description="Helical" evidence="8">
    <location>
        <begin position="48"/>
        <end position="68"/>
    </location>
</feature>
<evidence type="ECO:0000256" key="9">
    <source>
        <dbReference type="SAM" id="MobiDB-lite"/>
    </source>
</evidence>
<dbReference type="GO" id="GO:0005886">
    <property type="term" value="C:plasma membrane"/>
    <property type="evidence" value="ECO:0007669"/>
    <property type="project" value="TreeGrafter"/>
</dbReference>
<comment type="similarity">
    <text evidence="2 8">Belongs to the membrane magnesium transporter (TC 1.A.67) family.</text>
</comment>
<keyword evidence="8" id="KW-0460">Magnesium</keyword>
<evidence type="ECO:0000313" key="11">
    <source>
        <dbReference type="WBParaSite" id="nRc.2.0.1.t16950-RA"/>
    </source>
</evidence>
<reference evidence="11" key="1">
    <citation type="submission" date="2022-11" db="UniProtKB">
        <authorList>
            <consortium name="WormBaseParasite"/>
        </authorList>
    </citation>
    <scope>IDENTIFICATION</scope>
</reference>
<dbReference type="PANTHER" id="PTHR21181:SF7">
    <property type="entry name" value="ER MEMBRANE PROTEIN COMPLEX SUBUNIT 5"/>
    <property type="match status" value="1"/>
</dbReference>
<comment type="subunit">
    <text evidence="3">Component of the ER membrane protein complex (EMC).</text>
</comment>
<evidence type="ECO:0000256" key="5">
    <source>
        <dbReference type="ARBA" id="ARBA00022824"/>
    </source>
</evidence>
<comment type="subcellular location">
    <subcellularLocation>
        <location evidence="1">Endoplasmic reticulum membrane</location>
        <topology evidence="1">Multi-pass membrane protein</topology>
    </subcellularLocation>
    <subcellularLocation>
        <location evidence="8">Golgi apparatus membrane</location>
        <topology evidence="8">Multi-pass membrane protein</topology>
    </subcellularLocation>
    <subcellularLocation>
        <location evidence="8">Early endosome membrane</location>
        <topology evidence="8">Multi-pass membrane protein</topology>
    </subcellularLocation>
</comment>
<keyword evidence="8" id="KW-0813">Transport</keyword>
<dbReference type="GO" id="GO:0000139">
    <property type="term" value="C:Golgi membrane"/>
    <property type="evidence" value="ECO:0007669"/>
    <property type="project" value="UniProtKB-SubCell"/>
</dbReference>
<dbReference type="WBParaSite" id="nRc.2.0.1.t16950-RA">
    <property type="protein sequence ID" value="nRc.2.0.1.t16950-RA"/>
    <property type="gene ID" value="nRc.2.0.1.g16950"/>
</dbReference>
<feature type="region of interest" description="Disordered" evidence="9">
    <location>
        <begin position="116"/>
        <end position="137"/>
    </location>
</feature>
<keyword evidence="7 8" id="KW-0472">Membrane</keyword>
<protein>
    <recommendedName>
        <fullName evidence="8">Membrane magnesium transporter</fullName>
    </recommendedName>
</protein>
<dbReference type="Pfam" id="PF10270">
    <property type="entry name" value="MMgT"/>
    <property type="match status" value="1"/>
</dbReference>
<evidence type="ECO:0000256" key="4">
    <source>
        <dbReference type="ARBA" id="ARBA00022692"/>
    </source>
</evidence>
<dbReference type="AlphaFoldDB" id="A0A915ISV4"/>
<evidence type="ECO:0000313" key="10">
    <source>
        <dbReference type="Proteomes" id="UP000887565"/>
    </source>
</evidence>
<dbReference type="GO" id="GO:0072546">
    <property type="term" value="C:EMC complex"/>
    <property type="evidence" value="ECO:0007669"/>
    <property type="project" value="UniProtKB-UniRule"/>
</dbReference>
<comment type="function">
    <text evidence="8">Part of the endoplasmic reticulum membrane protein complex (EMC) that enables the energy-independent insertion into endoplasmic reticulum membranes of newly synthesized membrane proteins. May be involved in Mg(2+) transport.</text>
</comment>
<comment type="caution">
    <text evidence="8">Lacks conserved residue(s) required for the propagation of feature annotation.</text>
</comment>
<organism evidence="10 11">
    <name type="scientific">Romanomermis culicivorax</name>
    <name type="common">Nematode worm</name>
    <dbReference type="NCBI Taxonomy" id="13658"/>
    <lineage>
        <taxon>Eukaryota</taxon>
        <taxon>Metazoa</taxon>
        <taxon>Ecdysozoa</taxon>
        <taxon>Nematoda</taxon>
        <taxon>Enoplea</taxon>
        <taxon>Dorylaimia</taxon>
        <taxon>Mermithida</taxon>
        <taxon>Mermithoidea</taxon>
        <taxon>Mermithidae</taxon>
        <taxon>Romanomermis</taxon>
    </lineage>
</organism>
<evidence type="ECO:0000256" key="1">
    <source>
        <dbReference type="ARBA" id="ARBA00004477"/>
    </source>
</evidence>
<dbReference type="InterPro" id="IPR018937">
    <property type="entry name" value="MMgT"/>
</dbReference>
<dbReference type="Proteomes" id="UP000887565">
    <property type="component" value="Unplaced"/>
</dbReference>
<proteinExistence type="inferred from homology"/>
<evidence type="ECO:0000256" key="8">
    <source>
        <dbReference type="RuleBase" id="RU367002"/>
    </source>
</evidence>
<dbReference type="OMA" id="HRGRVMF"/>
<sequence>MTASSATKFLLAVGAISLIHCGYSAAQHRSYLRLTEQEFLGLPADIFLQTLLSLFFICYFGAGVAGDFQQIRADLTMRQRYFEHAANCPSFYTFDHRAKSLSPFFTTASSGGRLSHDLDAGNDDVSDSGEGSYDSED</sequence>
<dbReference type="GO" id="GO:0031901">
    <property type="term" value="C:early endosome membrane"/>
    <property type="evidence" value="ECO:0007669"/>
    <property type="project" value="UniProtKB-SubCell"/>
</dbReference>
<keyword evidence="8" id="KW-0333">Golgi apparatus</keyword>
<dbReference type="GO" id="GO:0022890">
    <property type="term" value="F:inorganic cation transmembrane transporter activity"/>
    <property type="evidence" value="ECO:0007669"/>
    <property type="project" value="TreeGrafter"/>
</dbReference>
<keyword evidence="5 8" id="KW-0256">Endoplasmic reticulum</keyword>
<feature type="compositionally biased region" description="Acidic residues" evidence="9">
    <location>
        <begin position="120"/>
        <end position="137"/>
    </location>
</feature>
<keyword evidence="10" id="KW-1185">Reference proteome</keyword>
<keyword evidence="6 8" id="KW-1133">Transmembrane helix</keyword>
<evidence type="ECO:0000256" key="7">
    <source>
        <dbReference type="ARBA" id="ARBA00023136"/>
    </source>
</evidence>
<name>A0A915ISV4_ROMCU</name>
<evidence type="ECO:0000256" key="2">
    <source>
        <dbReference type="ARBA" id="ARBA00006109"/>
    </source>
</evidence>